<reference evidence="2 3" key="1">
    <citation type="journal article" date="2020" name="IScience">
        <title>Genome Sequencing of the Endangered Kingdonia uniflora (Circaeasteraceae, Ranunculales) Reveals Potential Mechanisms of Evolutionary Specialization.</title>
        <authorList>
            <person name="Sun Y."/>
            <person name="Deng T."/>
            <person name="Zhang A."/>
            <person name="Moore M.J."/>
            <person name="Landis J.B."/>
            <person name="Lin N."/>
            <person name="Zhang H."/>
            <person name="Zhang X."/>
            <person name="Huang J."/>
            <person name="Zhang X."/>
            <person name="Sun H."/>
            <person name="Wang H."/>
        </authorList>
    </citation>
    <scope>NUCLEOTIDE SEQUENCE [LARGE SCALE GENOMIC DNA]</scope>
    <source>
        <strain evidence="2">TB1705</strain>
        <tissue evidence="2">Leaf</tissue>
    </source>
</reference>
<dbReference type="Gene3D" id="2.60.200.20">
    <property type="match status" value="1"/>
</dbReference>
<dbReference type="InterPro" id="IPR008984">
    <property type="entry name" value="SMAD_FHA_dom_sf"/>
</dbReference>
<dbReference type="InterPro" id="IPR000253">
    <property type="entry name" value="FHA_dom"/>
</dbReference>
<keyword evidence="3" id="KW-1185">Reference proteome</keyword>
<dbReference type="AlphaFoldDB" id="A0A7J7L6W3"/>
<sequence>METATTAMSLAKIKLTKPLCFSSFSSPTFFHSQNSISVSHVLPSSYLKSSPRKQQQIHLKGSNIRNEVRPLNASEAETTSEEHAERWILEPVGDGNFKHIGFRVPMPSAFEITSSVVTVGRVPEKADMVIPVGTVSGLHARIEKKDGRLLVTDLDSTNGTFINDNRLKPGLVTTVLPGNFLTFGDMNLAIFRVSKVNKGVSTKSEELEVKVEIDAPISTPAIPT</sequence>
<proteinExistence type="predicted"/>
<dbReference type="Pfam" id="PF00498">
    <property type="entry name" value="FHA"/>
    <property type="match status" value="1"/>
</dbReference>
<evidence type="ECO:0000259" key="1">
    <source>
        <dbReference type="PROSITE" id="PS50006"/>
    </source>
</evidence>
<dbReference type="SMART" id="SM00240">
    <property type="entry name" value="FHA"/>
    <property type="match status" value="1"/>
</dbReference>
<dbReference type="SUPFAM" id="SSF49879">
    <property type="entry name" value="SMAD/FHA domain"/>
    <property type="match status" value="1"/>
</dbReference>
<name>A0A7J7L6W3_9MAGN</name>
<comment type="caution">
    <text evidence="2">The sequence shown here is derived from an EMBL/GenBank/DDBJ whole genome shotgun (WGS) entry which is preliminary data.</text>
</comment>
<dbReference type="EMBL" id="JACGCM010002597">
    <property type="protein sequence ID" value="KAF6138357.1"/>
    <property type="molecule type" value="Genomic_DNA"/>
</dbReference>
<dbReference type="PROSITE" id="PS50006">
    <property type="entry name" value="FHA_DOMAIN"/>
    <property type="match status" value="1"/>
</dbReference>
<protein>
    <recommendedName>
        <fullName evidence="1">FHA domain-containing protein</fullName>
    </recommendedName>
</protein>
<accession>A0A7J7L6W3</accession>
<dbReference type="InterPro" id="IPR050923">
    <property type="entry name" value="Cell_Proc_Reg/RNA_Proc"/>
</dbReference>
<dbReference type="FunFam" id="2.60.200.20:FF:000063">
    <property type="entry name" value="Predicted protein"/>
    <property type="match status" value="1"/>
</dbReference>
<dbReference type="PANTHER" id="PTHR23308">
    <property type="entry name" value="NUCLEAR INHIBITOR OF PROTEIN PHOSPHATASE-1"/>
    <property type="match status" value="1"/>
</dbReference>
<dbReference type="OrthoDB" id="687730at2759"/>
<evidence type="ECO:0000313" key="2">
    <source>
        <dbReference type="EMBL" id="KAF6138357.1"/>
    </source>
</evidence>
<evidence type="ECO:0000313" key="3">
    <source>
        <dbReference type="Proteomes" id="UP000541444"/>
    </source>
</evidence>
<dbReference type="Proteomes" id="UP000541444">
    <property type="component" value="Unassembled WGS sequence"/>
</dbReference>
<gene>
    <name evidence="2" type="ORF">GIB67_040323</name>
</gene>
<organism evidence="2 3">
    <name type="scientific">Kingdonia uniflora</name>
    <dbReference type="NCBI Taxonomy" id="39325"/>
    <lineage>
        <taxon>Eukaryota</taxon>
        <taxon>Viridiplantae</taxon>
        <taxon>Streptophyta</taxon>
        <taxon>Embryophyta</taxon>
        <taxon>Tracheophyta</taxon>
        <taxon>Spermatophyta</taxon>
        <taxon>Magnoliopsida</taxon>
        <taxon>Ranunculales</taxon>
        <taxon>Circaeasteraceae</taxon>
        <taxon>Kingdonia</taxon>
    </lineage>
</organism>
<dbReference type="CDD" id="cd00060">
    <property type="entry name" value="FHA"/>
    <property type="match status" value="1"/>
</dbReference>
<feature type="domain" description="FHA" evidence="1">
    <location>
        <begin position="117"/>
        <end position="167"/>
    </location>
</feature>